<reference evidence="1" key="2">
    <citation type="submission" date="2015-03" db="UniProtKB">
        <authorList>
            <consortium name="EnsemblPlants"/>
        </authorList>
    </citation>
    <scope>IDENTIFICATION</scope>
</reference>
<dbReference type="Proteomes" id="UP000026960">
    <property type="component" value="Chromosome 8"/>
</dbReference>
<keyword evidence="2" id="KW-1185">Reference proteome</keyword>
<dbReference type="AlphaFoldDB" id="A0A0D3GY19"/>
<dbReference type="HOGENOM" id="CLU_2816475_0_0_1"/>
<dbReference type="Gramene" id="OBART08G07840.1">
    <property type="protein sequence ID" value="OBART08G07840.1"/>
    <property type="gene ID" value="OBART08G07840"/>
</dbReference>
<reference evidence="1" key="1">
    <citation type="journal article" date="2009" name="Rice">
        <title>De Novo Next Generation Sequencing of Plant Genomes.</title>
        <authorList>
            <person name="Rounsley S."/>
            <person name="Marri P.R."/>
            <person name="Yu Y."/>
            <person name="He R."/>
            <person name="Sisneros N."/>
            <person name="Goicoechea J.L."/>
            <person name="Lee S.J."/>
            <person name="Angelova A."/>
            <person name="Kudrna D."/>
            <person name="Luo M."/>
            <person name="Affourtit J."/>
            <person name="Desany B."/>
            <person name="Knight J."/>
            <person name="Niazi F."/>
            <person name="Egholm M."/>
            <person name="Wing R.A."/>
        </authorList>
    </citation>
    <scope>NUCLEOTIDE SEQUENCE [LARGE SCALE GENOMIC DNA]</scope>
    <source>
        <strain evidence="1">cv. IRGC 105608</strain>
    </source>
</reference>
<accession>A0A0D3GY19</accession>
<organism evidence="1">
    <name type="scientific">Oryza barthii</name>
    <dbReference type="NCBI Taxonomy" id="65489"/>
    <lineage>
        <taxon>Eukaryota</taxon>
        <taxon>Viridiplantae</taxon>
        <taxon>Streptophyta</taxon>
        <taxon>Embryophyta</taxon>
        <taxon>Tracheophyta</taxon>
        <taxon>Spermatophyta</taxon>
        <taxon>Magnoliopsida</taxon>
        <taxon>Liliopsida</taxon>
        <taxon>Poales</taxon>
        <taxon>Poaceae</taxon>
        <taxon>BOP clade</taxon>
        <taxon>Oryzoideae</taxon>
        <taxon>Oryzeae</taxon>
        <taxon>Oryzinae</taxon>
        <taxon>Oryza</taxon>
    </lineage>
</organism>
<evidence type="ECO:0000313" key="1">
    <source>
        <dbReference type="EnsemblPlants" id="OBART08G07840.1"/>
    </source>
</evidence>
<dbReference type="EnsemblPlants" id="OBART08G07840.1">
    <property type="protein sequence ID" value="OBART08G07840.1"/>
    <property type="gene ID" value="OBART08G07840"/>
</dbReference>
<proteinExistence type="predicted"/>
<protein>
    <submittedName>
        <fullName evidence="1">Uncharacterized protein</fullName>
    </submittedName>
</protein>
<sequence>MATMRERVEEAAAKALGNLDPVVPNLLETRSSIPITYDGSICEHVKRAMCRVHIRACHNPLCVMGRI</sequence>
<dbReference type="PaxDb" id="65489-OBART08G07840.1"/>
<name>A0A0D3GY19_9ORYZ</name>
<evidence type="ECO:0000313" key="2">
    <source>
        <dbReference type="Proteomes" id="UP000026960"/>
    </source>
</evidence>